<accession>R2Q6H1</accession>
<organism evidence="1 2">
    <name type="scientific">Enterococcus pallens ATCC BAA-351</name>
    <dbReference type="NCBI Taxonomy" id="1158607"/>
    <lineage>
        <taxon>Bacteria</taxon>
        <taxon>Bacillati</taxon>
        <taxon>Bacillota</taxon>
        <taxon>Bacilli</taxon>
        <taxon>Lactobacillales</taxon>
        <taxon>Enterococcaceae</taxon>
        <taxon>Enterococcus</taxon>
    </lineage>
</organism>
<dbReference type="RefSeq" id="WP_010758369.1">
    <property type="nucleotide sequence ID" value="NZ_ASWD01000004.1"/>
</dbReference>
<evidence type="ECO:0000313" key="1">
    <source>
        <dbReference type="EMBL" id="EOH90853.1"/>
    </source>
</evidence>
<name>R2Q6H1_9ENTE</name>
<gene>
    <name evidence="1" type="ORF">UAU_03392</name>
</gene>
<comment type="caution">
    <text evidence="1">The sequence shown here is derived from an EMBL/GenBank/DDBJ whole genome shotgun (WGS) entry which is preliminary data.</text>
</comment>
<dbReference type="PATRIC" id="fig|1158607.3.peg.3382"/>
<protein>
    <submittedName>
        <fullName evidence="1">Uncharacterized protein</fullName>
    </submittedName>
</protein>
<dbReference type="EMBL" id="AJAQ01000035">
    <property type="protein sequence ID" value="EOH90853.1"/>
    <property type="molecule type" value="Genomic_DNA"/>
</dbReference>
<sequence length="110" mass="12862">MYSLVPENMHEVQEKLNYLIEKGNETSEEKVIRESVLENSQQILDGDLEGPYWKVAWQTEDKRLVIFDIMNKEVGTIPSLSASFIEDFRHNAPHLIRYLAEEIQKIVNNN</sequence>
<dbReference type="Proteomes" id="UP000013782">
    <property type="component" value="Unassembled WGS sequence"/>
</dbReference>
<evidence type="ECO:0000313" key="2">
    <source>
        <dbReference type="Proteomes" id="UP000013782"/>
    </source>
</evidence>
<dbReference type="OrthoDB" id="2248271at2"/>
<reference evidence="1 2" key="1">
    <citation type="submission" date="2013-02" db="EMBL/GenBank/DDBJ databases">
        <title>The Genome Sequence of Enterococcus pallens BAA-351.</title>
        <authorList>
            <consortium name="The Broad Institute Genome Sequencing Platform"/>
            <consortium name="The Broad Institute Genome Sequencing Center for Infectious Disease"/>
            <person name="Earl A.M."/>
            <person name="Gilmore M.S."/>
            <person name="Lebreton F."/>
            <person name="Walker B."/>
            <person name="Young S.K."/>
            <person name="Zeng Q."/>
            <person name="Gargeya S."/>
            <person name="Fitzgerald M."/>
            <person name="Haas B."/>
            <person name="Abouelleil A."/>
            <person name="Alvarado L."/>
            <person name="Arachchi H.M."/>
            <person name="Berlin A.M."/>
            <person name="Chapman S.B."/>
            <person name="Dewar J."/>
            <person name="Goldberg J."/>
            <person name="Griggs A."/>
            <person name="Gujja S."/>
            <person name="Hansen M."/>
            <person name="Howarth C."/>
            <person name="Imamovic A."/>
            <person name="Larimer J."/>
            <person name="McCowan C."/>
            <person name="Murphy C."/>
            <person name="Neiman D."/>
            <person name="Pearson M."/>
            <person name="Priest M."/>
            <person name="Roberts A."/>
            <person name="Saif S."/>
            <person name="Shea T."/>
            <person name="Sisk P."/>
            <person name="Sykes S."/>
            <person name="Wortman J."/>
            <person name="Nusbaum C."/>
            <person name="Birren B."/>
        </authorList>
    </citation>
    <scope>NUCLEOTIDE SEQUENCE [LARGE SCALE GENOMIC DNA]</scope>
    <source>
        <strain evidence="1 2">ATCC BAA-351</strain>
    </source>
</reference>
<dbReference type="eggNOG" id="ENOG502ZMVG">
    <property type="taxonomic scope" value="Bacteria"/>
</dbReference>
<keyword evidence="2" id="KW-1185">Reference proteome</keyword>
<dbReference type="HOGENOM" id="CLU_171010_0_0_9"/>
<dbReference type="STRING" id="160454.RV10_GL002467"/>
<proteinExistence type="predicted"/>
<dbReference type="AlphaFoldDB" id="R2Q6H1"/>